<keyword evidence="5" id="KW-0862">Zinc</keyword>
<keyword evidence="3" id="KW-0677">Repeat</keyword>
<dbReference type="PRINTS" id="PR00320">
    <property type="entry name" value="GPROTEINBRPT"/>
</dbReference>
<organism evidence="11 12">
    <name type="scientific">Psophocarpus tetragonolobus</name>
    <name type="common">Winged bean</name>
    <name type="synonym">Dolichos tetragonolobus</name>
    <dbReference type="NCBI Taxonomy" id="3891"/>
    <lineage>
        <taxon>Eukaryota</taxon>
        <taxon>Viridiplantae</taxon>
        <taxon>Streptophyta</taxon>
        <taxon>Embryophyta</taxon>
        <taxon>Tracheophyta</taxon>
        <taxon>Spermatophyta</taxon>
        <taxon>Magnoliopsida</taxon>
        <taxon>eudicotyledons</taxon>
        <taxon>Gunneridae</taxon>
        <taxon>Pentapetalae</taxon>
        <taxon>rosids</taxon>
        <taxon>fabids</taxon>
        <taxon>Fabales</taxon>
        <taxon>Fabaceae</taxon>
        <taxon>Papilionoideae</taxon>
        <taxon>50 kb inversion clade</taxon>
        <taxon>NPAAA clade</taxon>
        <taxon>indigoferoid/millettioid clade</taxon>
        <taxon>Phaseoleae</taxon>
        <taxon>Psophocarpus</taxon>
    </lineage>
</organism>
<dbReference type="InterPro" id="IPR020472">
    <property type="entry name" value="WD40_PAC1"/>
</dbReference>
<keyword evidence="12" id="KW-1185">Reference proteome</keyword>
<dbReference type="PROSITE" id="PS50082">
    <property type="entry name" value="WD_REPEATS_2"/>
    <property type="match status" value="2"/>
</dbReference>
<evidence type="ECO:0000256" key="6">
    <source>
        <dbReference type="PROSITE-ProRule" id="PRU00175"/>
    </source>
</evidence>
<dbReference type="PROSITE" id="PS50294">
    <property type="entry name" value="WD_REPEATS_REGION"/>
    <property type="match status" value="1"/>
</dbReference>
<dbReference type="SUPFAM" id="SSF57850">
    <property type="entry name" value="RING/U-box"/>
    <property type="match status" value="1"/>
</dbReference>
<dbReference type="Gene3D" id="2.130.10.10">
    <property type="entry name" value="YVTN repeat-like/Quinoprotein amine dehydrogenase"/>
    <property type="match status" value="2"/>
</dbReference>
<dbReference type="Gene3D" id="3.30.40.10">
    <property type="entry name" value="Zinc/RING finger domain, C3HC4 (zinc finger)"/>
    <property type="match status" value="1"/>
</dbReference>
<evidence type="ECO:0000256" key="1">
    <source>
        <dbReference type="ARBA" id="ARBA00022574"/>
    </source>
</evidence>
<evidence type="ECO:0000259" key="10">
    <source>
        <dbReference type="PROSITE" id="PS50089"/>
    </source>
</evidence>
<dbReference type="GO" id="GO:0008270">
    <property type="term" value="F:zinc ion binding"/>
    <property type="evidence" value="ECO:0007669"/>
    <property type="project" value="UniProtKB-KW"/>
</dbReference>
<dbReference type="PROSITE" id="PS00518">
    <property type="entry name" value="ZF_RING_1"/>
    <property type="match status" value="1"/>
</dbReference>
<dbReference type="InterPro" id="IPR000719">
    <property type="entry name" value="Prot_kinase_dom"/>
</dbReference>
<dbReference type="InterPro" id="IPR027370">
    <property type="entry name" value="Znf-RING_euk"/>
</dbReference>
<protein>
    <submittedName>
        <fullName evidence="11">Uncharacterized protein</fullName>
    </submittedName>
</protein>
<dbReference type="InterPro" id="IPR001841">
    <property type="entry name" value="Znf_RING"/>
</dbReference>
<dbReference type="InterPro" id="IPR044715">
    <property type="entry name" value="WDR86-like"/>
</dbReference>
<evidence type="ECO:0000256" key="8">
    <source>
        <dbReference type="SAM" id="MobiDB-lite"/>
    </source>
</evidence>
<evidence type="ECO:0000256" key="5">
    <source>
        <dbReference type="ARBA" id="ARBA00022833"/>
    </source>
</evidence>
<dbReference type="Gene3D" id="1.10.510.10">
    <property type="entry name" value="Transferase(Phosphotransferase) domain 1"/>
    <property type="match status" value="1"/>
</dbReference>
<dbReference type="SMART" id="SM00320">
    <property type="entry name" value="WD40"/>
    <property type="match status" value="6"/>
</dbReference>
<dbReference type="Pfam" id="PF00400">
    <property type="entry name" value="WD40"/>
    <property type="match status" value="4"/>
</dbReference>
<reference evidence="11 12" key="1">
    <citation type="submission" date="2024-01" db="EMBL/GenBank/DDBJ databases">
        <title>The genomes of 5 underutilized Papilionoideae crops provide insights into root nodulation and disease resistanc.</title>
        <authorList>
            <person name="Jiang F."/>
        </authorList>
    </citation>
    <scope>NUCLEOTIDE SEQUENCE [LARGE SCALE GENOMIC DNA]</scope>
    <source>
        <strain evidence="11">DUOXIRENSHENG_FW03</strain>
        <tissue evidence="11">Leaves</tissue>
    </source>
</reference>
<dbReference type="InterPro" id="IPR015943">
    <property type="entry name" value="WD40/YVTN_repeat-like_dom_sf"/>
</dbReference>
<feature type="region of interest" description="Disordered" evidence="8">
    <location>
        <begin position="481"/>
        <end position="509"/>
    </location>
</feature>
<sequence length="811" mass="89592">MEVAECPVCLEGFDEREAIPRVLSCGHSVCEACLLELPHRFPNTIRCPACTQLVKFHSQQGPSSLPKNIDLLRLSSSTHSPKPNPSSTIHAPHHHPTFWSPSFYSTWKDWILPHLAVSIQALPLPLFTSSTGRACFGPNLTVTLAPIFPFPRPAPSTFYFSYIAWVINCLEGMNQGAREELALILQASVRQARMCKVYGLWSDGVEGPLYMVCESQRANLSDKFGHLGDGFVAVNEGAFEFDQSRIFSFLMIGRGICEAVLALHLEGLVAGCLGLSCFSFDDLGGICVDLNEALLMGRSFVNALSAKPNEEAMCKDCFENELFVGPEVLCELLHKSSTAPDSGHSRYSIGYGSDVWSLACVLLRLLIGNALPRHSLEMKEENGGDVSASYMRWVEKVSSVLENKLGSEYLSLRQILCKCLDVNPGNRPDVVDVRKCILDMLVKAQFDFFGNLEVTIRRNSTGRCLVLGELCMLLKERSNEPTEHELQDKESNEKPNSVQDGNDKSDEEFAAGLPRGMTQIKDLRGHLDCISGLALGGGYLFSSSFDKTVQVWSLQDYSHLHTFRGHENKVMALVYVDEEEPLCISGDSGGGIFIWGIAAPFRQEPFRKWYEKKDWRYSGIHSLAVSKNHSLYTGSGDRTIKAWSLKDETLICSMTGHTSVVSTLAVCDEVLYSGSWDGTVRLWSLNDHSPLTVLGVDTPAEIKSVLSITVDRHLLVAAHENGCIKVWRNDVFLDSKALHNGAIFAMSMQGKCLFTGGWDKNVNIQELSGDDFELDVKAYGSIPCTAVATAILCSQGKLYIGYADKSIKVYL</sequence>
<evidence type="ECO:0000256" key="2">
    <source>
        <dbReference type="ARBA" id="ARBA00022723"/>
    </source>
</evidence>
<evidence type="ECO:0000313" key="12">
    <source>
        <dbReference type="Proteomes" id="UP001386955"/>
    </source>
</evidence>
<dbReference type="InterPro" id="IPR017907">
    <property type="entry name" value="Znf_RING_CS"/>
</dbReference>
<feature type="domain" description="Protein kinase" evidence="9">
    <location>
        <begin position="125"/>
        <end position="442"/>
    </location>
</feature>
<dbReference type="InterPro" id="IPR036322">
    <property type="entry name" value="WD40_repeat_dom_sf"/>
</dbReference>
<dbReference type="PROSITE" id="PS50011">
    <property type="entry name" value="PROTEIN_KINASE_DOM"/>
    <property type="match status" value="1"/>
</dbReference>
<evidence type="ECO:0000256" key="4">
    <source>
        <dbReference type="ARBA" id="ARBA00022771"/>
    </source>
</evidence>
<name>A0AAN9XVK7_PSOTE</name>
<dbReference type="CDD" id="cd16587">
    <property type="entry name" value="RING-HC_TRIM32_C-VII"/>
    <property type="match status" value="1"/>
</dbReference>
<dbReference type="SMART" id="SM00184">
    <property type="entry name" value="RING"/>
    <property type="match status" value="1"/>
</dbReference>
<dbReference type="PROSITE" id="PS50089">
    <property type="entry name" value="ZF_RING_2"/>
    <property type="match status" value="1"/>
</dbReference>
<evidence type="ECO:0000256" key="7">
    <source>
        <dbReference type="PROSITE-ProRule" id="PRU00221"/>
    </source>
</evidence>
<dbReference type="InterPro" id="IPR001680">
    <property type="entry name" value="WD40_rpt"/>
</dbReference>
<dbReference type="GO" id="GO:0005524">
    <property type="term" value="F:ATP binding"/>
    <property type="evidence" value="ECO:0007669"/>
    <property type="project" value="InterPro"/>
</dbReference>
<gene>
    <name evidence="11" type="ORF">VNO78_01563</name>
</gene>
<evidence type="ECO:0000256" key="3">
    <source>
        <dbReference type="ARBA" id="ARBA00022737"/>
    </source>
</evidence>
<dbReference type="PANTHER" id="PTHR44489">
    <property type="match status" value="1"/>
</dbReference>
<feature type="compositionally biased region" description="Basic and acidic residues" evidence="8">
    <location>
        <begin position="481"/>
        <end position="493"/>
    </location>
</feature>
<dbReference type="Pfam" id="PF13445">
    <property type="entry name" value="zf-RING_UBOX"/>
    <property type="match status" value="1"/>
</dbReference>
<evidence type="ECO:0000259" key="9">
    <source>
        <dbReference type="PROSITE" id="PS50011"/>
    </source>
</evidence>
<dbReference type="Proteomes" id="UP001386955">
    <property type="component" value="Unassembled WGS sequence"/>
</dbReference>
<feature type="domain" description="RING-type" evidence="10">
    <location>
        <begin position="6"/>
        <end position="51"/>
    </location>
</feature>
<dbReference type="SUPFAM" id="SSF56112">
    <property type="entry name" value="Protein kinase-like (PK-like)"/>
    <property type="match status" value="1"/>
</dbReference>
<proteinExistence type="predicted"/>
<keyword evidence="1 7" id="KW-0853">WD repeat</keyword>
<dbReference type="PANTHER" id="PTHR44489:SF11">
    <property type="entry name" value="WD REPEAT DOMAIN 86"/>
    <property type="match status" value="1"/>
</dbReference>
<keyword evidence="2" id="KW-0479">Metal-binding</keyword>
<dbReference type="EMBL" id="JAYMYS010000001">
    <property type="protein sequence ID" value="KAK7410624.1"/>
    <property type="molecule type" value="Genomic_DNA"/>
</dbReference>
<keyword evidence="4 6" id="KW-0863">Zinc-finger</keyword>
<dbReference type="GO" id="GO:0004672">
    <property type="term" value="F:protein kinase activity"/>
    <property type="evidence" value="ECO:0007669"/>
    <property type="project" value="InterPro"/>
</dbReference>
<feature type="repeat" description="WD" evidence="7">
    <location>
        <begin position="523"/>
        <end position="562"/>
    </location>
</feature>
<dbReference type="InterPro" id="IPR013083">
    <property type="entry name" value="Znf_RING/FYVE/PHD"/>
</dbReference>
<evidence type="ECO:0000313" key="11">
    <source>
        <dbReference type="EMBL" id="KAK7410624.1"/>
    </source>
</evidence>
<dbReference type="InterPro" id="IPR011009">
    <property type="entry name" value="Kinase-like_dom_sf"/>
</dbReference>
<accession>A0AAN9XVK7</accession>
<dbReference type="AlphaFoldDB" id="A0AAN9XVK7"/>
<feature type="repeat" description="WD" evidence="7">
    <location>
        <begin position="654"/>
        <end position="693"/>
    </location>
</feature>
<comment type="caution">
    <text evidence="11">The sequence shown here is derived from an EMBL/GenBank/DDBJ whole genome shotgun (WGS) entry which is preliminary data.</text>
</comment>
<dbReference type="SUPFAM" id="SSF50978">
    <property type="entry name" value="WD40 repeat-like"/>
    <property type="match status" value="1"/>
</dbReference>